<evidence type="ECO:0000256" key="9">
    <source>
        <dbReference type="ARBA" id="ARBA00030781"/>
    </source>
</evidence>
<evidence type="ECO:0000256" key="12">
    <source>
        <dbReference type="SAM" id="MobiDB-lite"/>
    </source>
</evidence>
<dbReference type="EMBL" id="UFQC01000057">
    <property type="protein sequence ID" value="SSW73614.1"/>
    <property type="molecule type" value="Genomic_DNA"/>
</dbReference>
<dbReference type="EC" id="2.8.1.12" evidence="3"/>
<organism evidence="13 14">
    <name type="scientific">Achromobacter veterisilvae</name>
    <dbReference type="NCBI Taxonomy" id="2069367"/>
    <lineage>
        <taxon>Bacteria</taxon>
        <taxon>Pseudomonadati</taxon>
        <taxon>Pseudomonadota</taxon>
        <taxon>Betaproteobacteria</taxon>
        <taxon>Burkholderiales</taxon>
        <taxon>Alcaligenaceae</taxon>
        <taxon>Achromobacter</taxon>
    </lineage>
</organism>
<evidence type="ECO:0000256" key="4">
    <source>
        <dbReference type="ARBA" id="ARBA00013858"/>
    </source>
</evidence>
<dbReference type="GO" id="GO:0006777">
    <property type="term" value="P:Mo-molybdopterin cofactor biosynthetic process"/>
    <property type="evidence" value="ECO:0007669"/>
    <property type="project" value="UniProtKB-KW"/>
</dbReference>
<proteinExistence type="inferred from homology"/>
<evidence type="ECO:0000313" key="14">
    <source>
        <dbReference type="Proteomes" id="UP000289465"/>
    </source>
</evidence>
<comment type="catalytic activity">
    <reaction evidence="11">
        <text>2 [molybdopterin-synthase sulfur-carrier protein]-C-terminal-Gly-aminoethanethioate + cyclic pyranopterin phosphate + H2O = molybdopterin + 2 [molybdopterin-synthase sulfur-carrier protein]-C-terminal Gly-Gly + 2 H(+)</text>
        <dbReference type="Rhea" id="RHEA:26333"/>
        <dbReference type="Rhea" id="RHEA-COMP:12202"/>
        <dbReference type="Rhea" id="RHEA-COMP:19907"/>
        <dbReference type="ChEBI" id="CHEBI:15377"/>
        <dbReference type="ChEBI" id="CHEBI:15378"/>
        <dbReference type="ChEBI" id="CHEBI:58698"/>
        <dbReference type="ChEBI" id="CHEBI:59648"/>
        <dbReference type="ChEBI" id="CHEBI:90778"/>
        <dbReference type="ChEBI" id="CHEBI:232372"/>
        <dbReference type="EC" id="2.8.1.12"/>
    </reaction>
</comment>
<dbReference type="Proteomes" id="UP000289465">
    <property type="component" value="Unassembled WGS sequence"/>
</dbReference>
<dbReference type="AlphaFoldDB" id="A0A446D0F9"/>
<evidence type="ECO:0000256" key="2">
    <source>
        <dbReference type="ARBA" id="ARBA00005426"/>
    </source>
</evidence>
<reference evidence="13 14" key="1">
    <citation type="submission" date="2018-07" db="EMBL/GenBank/DDBJ databases">
        <authorList>
            <person name="Peeters C."/>
        </authorList>
    </citation>
    <scope>NUCLEOTIDE SEQUENCE [LARGE SCALE GENOMIC DNA]</scope>
    <source>
        <strain evidence="13 14">LMG 30378</strain>
    </source>
</reference>
<evidence type="ECO:0000256" key="1">
    <source>
        <dbReference type="ARBA" id="ARBA00005046"/>
    </source>
</evidence>
<dbReference type="Gene3D" id="3.90.1170.40">
    <property type="entry name" value="Molybdopterin biosynthesis MoaE subunit"/>
    <property type="match status" value="1"/>
</dbReference>
<evidence type="ECO:0000256" key="3">
    <source>
        <dbReference type="ARBA" id="ARBA00011950"/>
    </source>
</evidence>
<evidence type="ECO:0000256" key="7">
    <source>
        <dbReference type="ARBA" id="ARBA00029745"/>
    </source>
</evidence>
<dbReference type="InterPro" id="IPR036563">
    <property type="entry name" value="MoaE_sf"/>
</dbReference>
<comment type="subunit">
    <text evidence="6">Heterotetramer of 2 MoaD subunits and 2 MoaE subunits. Also stable as homodimer. The enzyme changes between these two forms during catalysis.</text>
</comment>
<feature type="region of interest" description="Disordered" evidence="12">
    <location>
        <begin position="134"/>
        <end position="187"/>
    </location>
</feature>
<dbReference type="SUPFAM" id="SSF54690">
    <property type="entry name" value="Molybdopterin synthase subunit MoaE"/>
    <property type="match status" value="1"/>
</dbReference>
<name>A0A446D0F9_9BURK</name>
<evidence type="ECO:0000256" key="11">
    <source>
        <dbReference type="ARBA" id="ARBA00049878"/>
    </source>
</evidence>
<gene>
    <name evidence="13" type="primary">moaE</name>
    <name evidence="13" type="ORF">AVE30378_05960</name>
</gene>
<feature type="compositionally biased region" description="Basic and acidic residues" evidence="12">
    <location>
        <begin position="139"/>
        <end position="154"/>
    </location>
</feature>
<dbReference type="GO" id="GO:0030366">
    <property type="term" value="F:molybdopterin synthase activity"/>
    <property type="evidence" value="ECO:0007669"/>
    <property type="project" value="UniProtKB-EC"/>
</dbReference>
<evidence type="ECO:0000256" key="10">
    <source>
        <dbReference type="ARBA" id="ARBA00032474"/>
    </source>
</evidence>
<comment type="pathway">
    <text evidence="1">Cofactor biosynthesis; molybdopterin biosynthesis.</text>
</comment>
<evidence type="ECO:0000256" key="8">
    <source>
        <dbReference type="ARBA" id="ARBA00030407"/>
    </source>
</evidence>
<dbReference type="PANTHER" id="PTHR23404">
    <property type="entry name" value="MOLYBDOPTERIN SYNTHASE RELATED"/>
    <property type="match status" value="1"/>
</dbReference>
<accession>A0A446D0F9</accession>
<evidence type="ECO:0000256" key="6">
    <source>
        <dbReference type="ARBA" id="ARBA00026066"/>
    </source>
</evidence>
<dbReference type="InterPro" id="IPR003448">
    <property type="entry name" value="Mopterin_biosynth_MoaE"/>
</dbReference>
<keyword evidence="5" id="KW-0501">Molybdenum cofactor biosynthesis</keyword>
<sequence>MISVQEADFDGAALTAALRERAGPGVGGIVTFVGYVRDYAPDTPTDTLFLEHYPGMCERELEEIAATARARWNLDGTVIVHRVGALPRNAQIVFVAAASAHRGDAFRGCEYIIDALKTRAPFWKRETLAGGGSFWVEQRQSDQDRTQSWDEKAPTPHATRLLPPEGAVFASGRPSGKKSSTTKKEHP</sequence>
<dbReference type="UniPathway" id="UPA00344"/>
<evidence type="ECO:0000313" key="13">
    <source>
        <dbReference type="EMBL" id="SSW73614.1"/>
    </source>
</evidence>
<comment type="similarity">
    <text evidence="2">Belongs to the MoaE family.</text>
</comment>
<protein>
    <recommendedName>
        <fullName evidence="4">Molybdopterin synthase catalytic subunit</fullName>
        <ecNumber evidence="3">2.8.1.12</ecNumber>
    </recommendedName>
    <alternativeName>
        <fullName evidence="9">MPT synthase subunit 2</fullName>
    </alternativeName>
    <alternativeName>
        <fullName evidence="7">Molybdenum cofactor biosynthesis protein E</fullName>
    </alternativeName>
    <alternativeName>
        <fullName evidence="8">Molybdopterin-converting factor large subunit</fullName>
    </alternativeName>
    <alternativeName>
        <fullName evidence="10">Molybdopterin-converting factor subunit 2</fullName>
    </alternativeName>
</protein>
<dbReference type="CDD" id="cd00756">
    <property type="entry name" value="MoaE"/>
    <property type="match status" value="1"/>
</dbReference>
<keyword evidence="13" id="KW-0808">Transferase</keyword>
<dbReference type="Pfam" id="PF02391">
    <property type="entry name" value="MoaE"/>
    <property type="match status" value="1"/>
</dbReference>
<evidence type="ECO:0000256" key="5">
    <source>
        <dbReference type="ARBA" id="ARBA00023150"/>
    </source>
</evidence>